<protein>
    <submittedName>
        <fullName evidence="2">Uncharacterized protein</fullName>
    </submittedName>
</protein>
<dbReference type="Proteomes" id="UP000321943">
    <property type="component" value="Chromosome"/>
</dbReference>
<name>A0A7U6LAJ3_9FUSO</name>
<feature type="region of interest" description="Disordered" evidence="1">
    <location>
        <begin position="58"/>
        <end position="77"/>
    </location>
</feature>
<proteinExistence type="predicted"/>
<accession>A0A7U6LAJ3</accession>
<evidence type="ECO:0000313" key="2">
    <source>
        <dbReference type="EMBL" id="BBM42874.1"/>
    </source>
</evidence>
<sequence>MIKKLPLTGEHYELGYRNIVKKYTWLFMNEKGNLKEAPFEGLGKLGSVEEYRTVGIGKTTPDEAKRSTGPSLDGKGKYNLDGDITENMLRIEHKLRLRGAYQNGF</sequence>
<dbReference type="KEGG" id="lwd:JCM16777_1124"/>
<reference evidence="2 3" key="1">
    <citation type="submission" date="2019-07" db="EMBL/GenBank/DDBJ databases">
        <title>Complete Genome Sequence of Leptotrichia wadei Strain JCM16777.</title>
        <authorList>
            <person name="Watanabe S."/>
            <person name="Cui L."/>
        </authorList>
    </citation>
    <scope>NUCLEOTIDE SEQUENCE [LARGE SCALE GENOMIC DNA]</scope>
    <source>
        <strain evidence="2 3">JCM16777</strain>
    </source>
</reference>
<evidence type="ECO:0000256" key="1">
    <source>
        <dbReference type="SAM" id="MobiDB-lite"/>
    </source>
</evidence>
<dbReference type="RefSeq" id="WP_018498055.1">
    <property type="nucleotide sequence ID" value="NZ_AP019829.2"/>
</dbReference>
<dbReference type="EMBL" id="AP019829">
    <property type="protein sequence ID" value="BBM42874.1"/>
    <property type="molecule type" value="Genomic_DNA"/>
</dbReference>
<gene>
    <name evidence="2" type="ORF">JCM16777_1124</name>
</gene>
<evidence type="ECO:0000313" key="3">
    <source>
        <dbReference type="Proteomes" id="UP000321943"/>
    </source>
</evidence>
<dbReference type="AlphaFoldDB" id="A0A7U6LAJ3"/>
<organism evidence="2 3">
    <name type="scientific">Leptotrichia wadei</name>
    <dbReference type="NCBI Taxonomy" id="157687"/>
    <lineage>
        <taxon>Bacteria</taxon>
        <taxon>Fusobacteriati</taxon>
        <taxon>Fusobacteriota</taxon>
        <taxon>Fusobacteriia</taxon>
        <taxon>Fusobacteriales</taxon>
        <taxon>Leptotrichiaceae</taxon>
        <taxon>Leptotrichia</taxon>
    </lineage>
</organism>
<dbReference type="GeneID" id="84804455"/>